<comment type="similarity">
    <text evidence="2">Belongs to the bacterial sugar transferase family.</text>
</comment>
<keyword evidence="3 9" id="KW-0808">Transferase</keyword>
<gene>
    <name evidence="9" type="ORF">NZD86_22105</name>
</gene>
<evidence type="ECO:0000256" key="3">
    <source>
        <dbReference type="ARBA" id="ARBA00022679"/>
    </source>
</evidence>
<evidence type="ECO:0000256" key="4">
    <source>
        <dbReference type="ARBA" id="ARBA00022692"/>
    </source>
</evidence>
<accession>A0ABY6Z1R7</accession>
<feature type="domain" description="Bacterial sugar transferase" evidence="8">
    <location>
        <begin position="276"/>
        <end position="455"/>
    </location>
</feature>
<keyword evidence="4 7" id="KW-0812">Transmembrane</keyword>
<reference evidence="9" key="1">
    <citation type="submission" date="2022-08" db="EMBL/GenBank/DDBJ databases">
        <title>Alicyclobacillus dauci DSM2870, complete genome.</title>
        <authorList>
            <person name="Wang Q."/>
            <person name="Cai R."/>
            <person name="Wang Z."/>
        </authorList>
    </citation>
    <scope>NUCLEOTIDE SEQUENCE</scope>
    <source>
        <strain evidence="9">DSM 28700</strain>
    </source>
</reference>
<evidence type="ECO:0000256" key="6">
    <source>
        <dbReference type="ARBA" id="ARBA00023136"/>
    </source>
</evidence>
<evidence type="ECO:0000313" key="10">
    <source>
        <dbReference type="Proteomes" id="UP001164803"/>
    </source>
</evidence>
<feature type="transmembrane region" description="Helical" evidence="7">
    <location>
        <begin position="82"/>
        <end position="106"/>
    </location>
</feature>
<name>A0ABY6Z1R7_9BACL</name>
<proteinExistence type="inferred from homology"/>
<feature type="transmembrane region" description="Helical" evidence="7">
    <location>
        <begin position="49"/>
        <end position="70"/>
    </location>
</feature>
<dbReference type="Proteomes" id="UP001164803">
    <property type="component" value="Chromosome"/>
</dbReference>
<dbReference type="NCBIfam" id="TIGR03025">
    <property type="entry name" value="EPS_sugtrans"/>
    <property type="match status" value="1"/>
</dbReference>
<dbReference type="EC" id="2.7.8.31" evidence="9"/>
<dbReference type="InterPro" id="IPR003362">
    <property type="entry name" value="Bact_transf"/>
</dbReference>
<sequence>MFKTYHVFLNELLFVADGLMTILSMWFAWNLKFNSKLISHAAHDPFQTYVPIMLFGMAAFWLAGVISGLYRTTQVRAVWGYALNAFKAAVLGLLLFMSALYFGGFVHFSREVLAIFVVTYICSVVGVRIVLLMVLRIIRRRNNNQKIILLVGHNSSVDKLIDELENHPVFGYRILGYLSTGNDQQISVPCLGTTDVLHVILQKNFIDHVVIALSREDILATNQITAVCDSLGVQSLILPDFLDVLPAKPRFESISGLPLIDTRYVPLDDAINAAIKRTFDLLCGTLGLIVLFPLFGLIALCVRLSSPGPIFFVQERVGKNKKTFKMYKFRSMSYDPSVNTGGWTVANDPRRTKFGSFLRRTSLDELPQFWNVIKGDMSIIGPRPERPEFVDKFRKDIPKYMVKHRVRPGITGWAQVNGWRGDTSISSRVEHDLYYIENWTFIFDVKIFIMTIFKGMSGAGAY</sequence>
<dbReference type="GO" id="GO:0089702">
    <property type="term" value="F:undecaprenyl-phosphate glucose phosphotransferase activity"/>
    <property type="evidence" value="ECO:0007669"/>
    <property type="project" value="UniProtKB-EC"/>
</dbReference>
<evidence type="ECO:0000313" key="9">
    <source>
        <dbReference type="EMBL" id="WAH36829.1"/>
    </source>
</evidence>
<keyword evidence="10" id="KW-1185">Reference proteome</keyword>
<dbReference type="InterPro" id="IPR017473">
    <property type="entry name" value="Undecaprenyl-P_gluc_Ptfrase"/>
</dbReference>
<dbReference type="Gene3D" id="3.40.50.720">
    <property type="entry name" value="NAD(P)-binding Rossmann-like Domain"/>
    <property type="match status" value="1"/>
</dbReference>
<evidence type="ECO:0000259" key="8">
    <source>
        <dbReference type="Pfam" id="PF02397"/>
    </source>
</evidence>
<feature type="transmembrane region" description="Helical" evidence="7">
    <location>
        <begin position="281"/>
        <end position="300"/>
    </location>
</feature>
<dbReference type="Pfam" id="PF13727">
    <property type="entry name" value="CoA_binding_3"/>
    <property type="match status" value="1"/>
</dbReference>
<dbReference type="InterPro" id="IPR017475">
    <property type="entry name" value="EPS_sugar_tfrase"/>
</dbReference>
<keyword evidence="6 7" id="KW-0472">Membrane</keyword>
<dbReference type="NCBIfam" id="TIGR03023">
    <property type="entry name" value="WcaJ_sugtrans"/>
    <property type="match status" value="1"/>
</dbReference>
<dbReference type="RefSeq" id="WP_268044220.1">
    <property type="nucleotide sequence ID" value="NZ_CP104064.1"/>
</dbReference>
<organism evidence="9 10">
    <name type="scientific">Alicyclobacillus dauci</name>
    <dbReference type="NCBI Taxonomy" id="1475485"/>
    <lineage>
        <taxon>Bacteria</taxon>
        <taxon>Bacillati</taxon>
        <taxon>Bacillota</taxon>
        <taxon>Bacilli</taxon>
        <taxon>Bacillales</taxon>
        <taxon>Alicyclobacillaceae</taxon>
        <taxon>Alicyclobacillus</taxon>
    </lineage>
</organism>
<comment type="subcellular location">
    <subcellularLocation>
        <location evidence="1">Membrane</location>
        <topology evidence="1">Multi-pass membrane protein</topology>
    </subcellularLocation>
</comment>
<dbReference type="PANTHER" id="PTHR30576">
    <property type="entry name" value="COLANIC BIOSYNTHESIS UDP-GLUCOSE LIPID CARRIER TRANSFERASE"/>
    <property type="match status" value="1"/>
</dbReference>
<evidence type="ECO:0000256" key="2">
    <source>
        <dbReference type="ARBA" id="ARBA00006464"/>
    </source>
</evidence>
<feature type="transmembrane region" description="Helical" evidence="7">
    <location>
        <begin position="12"/>
        <end position="29"/>
    </location>
</feature>
<feature type="transmembrane region" description="Helical" evidence="7">
    <location>
        <begin position="112"/>
        <end position="138"/>
    </location>
</feature>
<evidence type="ECO:0000256" key="1">
    <source>
        <dbReference type="ARBA" id="ARBA00004141"/>
    </source>
</evidence>
<evidence type="ECO:0000256" key="7">
    <source>
        <dbReference type="SAM" id="Phobius"/>
    </source>
</evidence>
<protein>
    <submittedName>
        <fullName evidence="9">Undecaprenyl-phosphate glucose phosphotransferase</fullName>
        <ecNumber evidence="9">2.7.8.31</ecNumber>
    </submittedName>
</protein>
<keyword evidence="5 7" id="KW-1133">Transmembrane helix</keyword>
<dbReference type="Pfam" id="PF02397">
    <property type="entry name" value="Bac_transf"/>
    <property type="match status" value="1"/>
</dbReference>
<evidence type="ECO:0000256" key="5">
    <source>
        <dbReference type="ARBA" id="ARBA00022989"/>
    </source>
</evidence>
<dbReference type="PANTHER" id="PTHR30576:SF0">
    <property type="entry name" value="UNDECAPRENYL-PHOSPHATE N-ACETYLGALACTOSAMINYL 1-PHOSPHATE TRANSFERASE-RELATED"/>
    <property type="match status" value="1"/>
</dbReference>
<dbReference type="EMBL" id="CP104064">
    <property type="protein sequence ID" value="WAH36829.1"/>
    <property type="molecule type" value="Genomic_DNA"/>
</dbReference>